<dbReference type="Proteomes" id="UP000315540">
    <property type="component" value="Unassembled WGS sequence"/>
</dbReference>
<accession>A0A504JEV6</accession>
<keyword evidence="2" id="KW-1185">Reference proteome</keyword>
<dbReference type="OrthoDB" id="197276at2"/>
<proteinExistence type="predicted"/>
<name>A0A504JEV6_9FLAO</name>
<sequence>MNQNAMIPNKKDWEEALKSLDGVYAFKHFNGKSLQQAEDMIDKVAELYCEDFKWMPEQPFKFYLLAYLKYLRSNKSEYNFYASISFLGLIEYIVDYRPHWVTDRWGFITEIFEKMIERAKRDEHFWDSENIIASIRNIKTKTNSF</sequence>
<evidence type="ECO:0000313" key="2">
    <source>
        <dbReference type="Proteomes" id="UP000315540"/>
    </source>
</evidence>
<dbReference type="EMBL" id="VFWZ01000002">
    <property type="protein sequence ID" value="TPN86985.1"/>
    <property type="molecule type" value="Genomic_DNA"/>
</dbReference>
<evidence type="ECO:0000313" key="1">
    <source>
        <dbReference type="EMBL" id="TPN86985.1"/>
    </source>
</evidence>
<dbReference type="RefSeq" id="WP_140590877.1">
    <property type="nucleotide sequence ID" value="NZ_VFWZ01000002.1"/>
</dbReference>
<comment type="caution">
    <text evidence="1">The sequence shown here is derived from an EMBL/GenBank/DDBJ whole genome shotgun (WGS) entry which is preliminary data.</text>
</comment>
<organism evidence="1 2">
    <name type="scientific">Aquimarina algicola</name>
    <dbReference type="NCBI Taxonomy" id="2589995"/>
    <lineage>
        <taxon>Bacteria</taxon>
        <taxon>Pseudomonadati</taxon>
        <taxon>Bacteroidota</taxon>
        <taxon>Flavobacteriia</taxon>
        <taxon>Flavobacteriales</taxon>
        <taxon>Flavobacteriaceae</taxon>
        <taxon>Aquimarina</taxon>
    </lineage>
</organism>
<gene>
    <name evidence="1" type="ORF">FHK87_05165</name>
</gene>
<reference evidence="1 2" key="1">
    <citation type="submission" date="2019-06" db="EMBL/GenBank/DDBJ databases">
        <authorList>
            <person name="Meng X."/>
        </authorList>
    </citation>
    <scope>NUCLEOTIDE SEQUENCE [LARGE SCALE GENOMIC DNA]</scope>
    <source>
        <strain evidence="1 2">M625</strain>
    </source>
</reference>
<protein>
    <submittedName>
        <fullName evidence="1">Uncharacterized protein</fullName>
    </submittedName>
</protein>
<dbReference type="AlphaFoldDB" id="A0A504JEV6"/>